<feature type="compositionally biased region" description="Acidic residues" evidence="4">
    <location>
        <begin position="360"/>
        <end position="376"/>
    </location>
</feature>
<evidence type="ECO:0000256" key="1">
    <source>
        <dbReference type="ARBA" id="ARBA00009940"/>
    </source>
</evidence>
<feature type="transmembrane region" description="Helical" evidence="2">
    <location>
        <begin position="48"/>
        <end position="68"/>
    </location>
</feature>
<sequence length="395" mass="44838">MVYLFPKFLVRLFKGPEKTIVEKLEDIEDEILSLESSRDANIDTEKRFVFQLSVYSFIIFGLGFILAYYQRWSTTQLGKLICITSIPAYVLLVALLRWGFRAFFSRKVLKTDERLKKLRNEKQKLLEEVMEKETFKKAQQILRRFDPFSFSSFASAEKAQATPQVAYKTPGVLQSRIRNRNVQAAGGDNRGAEFEPRHDAPYDELGGVNGSEAVTPLRQANQTAAGKPRLLRPILPRERTVIDKLIDALIGDGPNKRYALICEHCASHNGMALREEFEYLAFRCCYCQHFNPPRRARQKAPVPPNIAKSTLNLTPVLRRASFSPPPEDSTLSKLSQSVPNLLQSSPSPLTRRHEKSVEECAQEEEKEEEEELEEQNVELNGLDSVEAVGNVATTS</sequence>
<dbReference type="Pfam" id="PF10058">
    <property type="entry name" value="Zn_ribbon_10"/>
    <property type="match status" value="1"/>
</dbReference>
<comment type="caution">
    <text evidence="6">The sequence shown here is derived from an EMBL/GenBank/DDBJ whole genome shotgun (WGS) entry which is preliminary data.</text>
</comment>
<comment type="similarity">
    <text evidence="1 2">Belongs to the lunapark family.</text>
</comment>
<gene>
    <name evidence="6" type="ORF">CDAUBV1_LOCUS5546</name>
</gene>
<keyword evidence="2" id="KW-0862">Zinc</keyword>
<evidence type="ECO:0000313" key="7">
    <source>
        <dbReference type="Proteomes" id="UP001497525"/>
    </source>
</evidence>
<dbReference type="GO" id="GO:0098826">
    <property type="term" value="C:endoplasmic reticulum tubular network membrane"/>
    <property type="evidence" value="ECO:0007669"/>
    <property type="project" value="UniProtKB-UniRule"/>
</dbReference>
<reference evidence="6" key="1">
    <citation type="submission" date="2024-06" db="EMBL/GenBank/DDBJ databases">
        <authorList>
            <person name="Liu X."/>
            <person name="Lenzi L."/>
            <person name="Haldenby T S."/>
            <person name="Uol C."/>
        </authorList>
    </citation>
    <scope>NUCLEOTIDE SEQUENCE</scope>
</reference>
<evidence type="ECO:0000256" key="4">
    <source>
        <dbReference type="SAM" id="MobiDB-lite"/>
    </source>
</evidence>
<dbReference type="AlphaFoldDB" id="A0AAV2T9K0"/>
<comment type="domain">
    <text evidence="2">The C4-type zinc finger motif is necessary both for its ER three-way tubular junction localization and formation.</text>
</comment>
<proteinExistence type="inferred from homology"/>
<keyword evidence="2" id="KW-0863">Zinc-finger</keyword>
<keyword evidence="2" id="KW-0812">Transmembrane</keyword>
<accession>A0AAV2T9K0</accession>
<keyword evidence="2" id="KW-0479">Metal-binding</keyword>
<feature type="region of interest" description="Disordered" evidence="4">
    <location>
        <begin position="319"/>
        <end position="395"/>
    </location>
</feature>
<dbReference type="EMBL" id="CAXLJL010000134">
    <property type="protein sequence ID" value="CAL5132704.1"/>
    <property type="molecule type" value="Genomic_DNA"/>
</dbReference>
<dbReference type="GO" id="GO:0008270">
    <property type="term" value="F:zinc ion binding"/>
    <property type="evidence" value="ECO:0007669"/>
    <property type="project" value="UniProtKB-KW"/>
</dbReference>
<dbReference type="InterPro" id="IPR019273">
    <property type="entry name" value="Lunapark_Znf"/>
</dbReference>
<comment type="function">
    <text evidence="2">Plays a role in determining ER morphology.</text>
</comment>
<dbReference type="PANTHER" id="PTHR22166:SF12">
    <property type="entry name" value="ENDOPLASMIC RETICULUM JUNCTION FORMATION PROTEIN LUNAPARK"/>
    <property type="match status" value="1"/>
</dbReference>
<dbReference type="Proteomes" id="UP001497525">
    <property type="component" value="Unassembled WGS sequence"/>
</dbReference>
<name>A0AAV2T9K0_CALDB</name>
<keyword evidence="2" id="KW-0472">Membrane</keyword>
<comment type="subcellular location">
    <subcellularLocation>
        <location evidence="2">Endoplasmic reticulum membrane</location>
        <topology evidence="2">Multi-pass membrane protein</topology>
    </subcellularLocation>
</comment>
<dbReference type="GO" id="GO:1903373">
    <property type="term" value="P:positive regulation of endoplasmic reticulum tubular network organization"/>
    <property type="evidence" value="ECO:0007669"/>
    <property type="project" value="UniProtKB-UniRule"/>
</dbReference>
<dbReference type="GO" id="GO:0071788">
    <property type="term" value="P:endoplasmic reticulum tubular network maintenance"/>
    <property type="evidence" value="ECO:0007669"/>
    <property type="project" value="UniProtKB-UniRule"/>
</dbReference>
<feature type="transmembrane region" description="Helical" evidence="2">
    <location>
        <begin position="80"/>
        <end position="100"/>
    </location>
</feature>
<keyword evidence="2" id="KW-1133">Transmembrane helix</keyword>
<feature type="coiled-coil region" evidence="3">
    <location>
        <begin position="108"/>
        <end position="135"/>
    </location>
</feature>
<evidence type="ECO:0000313" key="6">
    <source>
        <dbReference type="EMBL" id="CAL5132704.1"/>
    </source>
</evidence>
<keyword evidence="3" id="KW-0175">Coiled coil</keyword>
<keyword evidence="2" id="KW-0256">Endoplasmic reticulum</keyword>
<feature type="compositionally biased region" description="Polar residues" evidence="4">
    <location>
        <begin position="329"/>
        <end position="348"/>
    </location>
</feature>
<protein>
    <recommendedName>
        <fullName evidence="2">Endoplasmic reticulum junction formation protein lunapark</fullName>
    </recommendedName>
</protein>
<evidence type="ECO:0000256" key="3">
    <source>
        <dbReference type="SAM" id="Coils"/>
    </source>
</evidence>
<organism evidence="6 7">
    <name type="scientific">Calicophoron daubneyi</name>
    <name type="common">Rumen fluke</name>
    <name type="synonym">Paramphistomum daubneyi</name>
    <dbReference type="NCBI Taxonomy" id="300641"/>
    <lineage>
        <taxon>Eukaryota</taxon>
        <taxon>Metazoa</taxon>
        <taxon>Spiralia</taxon>
        <taxon>Lophotrochozoa</taxon>
        <taxon>Platyhelminthes</taxon>
        <taxon>Trematoda</taxon>
        <taxon>Digenea</taxon>
        <taxon>Plagiorchiida</taxon>
        <taxon>Pronocephalata</taxon>
        <taxon>Paramphistomoidea</taxon>
        <taxon>Paramphistomidae</taxon>
        <taxon>Calicophoron</taxon>
    </lineage>
</organism>
<feature type="domain" description="Lunapark zinc ribbon" evidence="5">
    <location>
        <begin position="241"/>
        <end position="291"/>
    </location>
</feature>
<evidence type="ECO:0000256" key="2">
    <source>
        <dbReference type="RuleBase" id="RU367073"/>
    </source>
</evidence>
<dbReference type="PANTHER" id="PTHR22166">
    <property type="entry name" value="ENDOPLASMIC RETICULUM JUNCTION FORMATION PROTEIN LUNAPARK"/>
    <property type="match status" value="1"/>
</dbReference>
<dbReference type="InterPro" id="IPR040115">
    <property type="entry name" value="Lnp"/>
</dbReference>
<evidence type="ECO:0000259" key="5">
    <source>
        <dbReference type="Pfam" id="PF10058"/>
    </source>
</evidence>